<name>A0ABP8HDF1_9SPHI</name>
<dbReference type="SMART" id="SM00748">
    <property type="entry name" value="HEPN"/>
    <property type="match status" value="1"/>
</dbReference>
<organism evidence="2 3">
    <name type="scientific">Mucilaginibacter gynuensis</name>
    <dbReference type="NCBI Taxonomy" id="1302236"/>
    <lineage>
        <taxon>Bacteria</taxon>
        <taxon>Pseudomonadati</taxon>
        <taxon>Bacteroidota</taxon>
        <taxon>Sphingobacteriia</taxon>
        <taxon>Sphingobacteriales</taxon>
        <taxon>Sphingobacteriaceae</taxon>
        <taxon>Mucilaginibacter</taxon>
    </lineage>
</organism>
<keyword evidence="3" id="KW-1185">Reference proteome</keyword>
<dbReference type="EMBL" id="BAABFT010000019">
    <property type="protein sequence ID" value="GAA4337847.1"/>
    <property type="molecule type" value="Genomic_DNA"/>
</dbReference>
<comment type="caution">
    <text evidence="2">The sequence shown here is derived from an EMBL/GenBank/DDBJ whole genome shotgun (WGS) entry which is preliminary data.</text>
</comment>
<dbReference type="PROSITE" id="PS50910">
    <property type="entry name" value="HEPN"/>
    <property type="match status" value="1"/>
</dbReference>
<dbReference type="Pfam" id="PF05168">
    <property type="entry name" value="HEPN"/>
    <property type="match status" value="1"/>
</dbReference>
<evidence type="ECO:0000259" key="1">
    <source>
        <dbReference type="PROSITE" id="PS50910"/>
    </source>
</evidence>
<feature type="domain" description="HEPN" evidence="1">
    <location>
        <begin position="356"/>
        <end position="476"/>
    </location>
</feature>
<proteinExistence type="predicted"/>
<sequence length="489" mass="56036">MYTSEYAPWEHSPKTLNQSEITDPMKVVADFIGTSTLKGHKRNLKKWRDLVITEHHYKNKAHGPGELLFTYDLNLKLLEAMHLFWLTYRNNNWNFKALSVEQLRDERDAWEEYPRNLELKEQQNPYKAIKKVFAKLGPQQYRDSLHEWLYFALCNAPADETLLAGEITAVYENLLKLYSLAWLIHKRQHSNSNKGYAGENIGDAANSGSKDHQEEARSIIIKDINPQPGKAEALEEIKKLIIERLPVVKMIIHLGTRTDPALFYLLILVDDQDKTPEHSISNKIEDNCRYLGNVLTLVHKVSSAVNAINIGSRFWNDVLVKGNIIHQSPDVHFPAKPDMSGEDFAGSPTYNWERWGIQGKQFIAGAVFYQADHKYRLAAFLLHQAVESILKAVIQAVLGYRISIHNIGRMLKISELFTEALSSVFELKTLEGKQLFELLQNAYSEARYRDAFDPTKEEIAIAVKRIKNLYSVAERVFNLAEADRLTDGS</sequence>
<accession>A0ABP8HDF1</accession>
<protein>
    <recommendedName>
        <fullName evidence="1">HEPN domain-containing protein</fullName>
    </recommendedName>
</protein>
<dbReference type="SUPFAM" id="SSF81593">
    <property type="entry name" value="Nucleotidyltransferase substrate binding subunit/domain"/>
    <property type="match status" value="1"/>
</dbReference>
<evidence type="ECO:0000313" key="2">
    <source>
        <dbReference type="EMBL" id="GAA4337847.1"/>
    </source>
</evidence>
<reference evidence="3" key="1">
    <citation type="journal article" date="2019" name="Int. J. Syst. Evol. Microbiol.">
        <title>The Global Catalogue of Microorganisms (GCM) 10K type strain sequencing project: providing services to taxonomists for standard genome sequencing and annotation.</title>
        <authorList>
            <consortium name="The Broad Institute Genomics Platform"/>
            <consortium name="The Broad Institute Genome Sequencing Center for Infectious Disease"/>
            <person name="Wu L."/>
            <person name="Ma J."/>
        </authorList>
    </citation>
    <scope>NUCLEOTIDE SEQUENCE [LARGE SCALE GENOMIC DNA]</scope>
    <source>
        <strain evidence="3">JCM 17705</strain>
    </source>
</reference>
<evidence type="ECO:0000313" key="3">
    <source>
        <dbReference type="Proteomes" id="UP001500582"/>
    </source>
</evidence>
<dbReference type="Proteomes" id="UP001500582">
    <property type="component" value="Unassembled WGS sequence"/>
</dbReference>
<dbReference type="Gene3D" id="1.20.120.330">
    <property type="entry name" value="Nucleotidyltransferases domain 2"/>
    <property type="match status" value="1"/>
</dbReference>
<dbReference type="InterPro" id="IPR007842">
    <property type="entry name" value="HEPN_dom"/>
</dbReference>
<gene>
    <name evidence="2" type="ORF">GCM10023149_47520</name>
</gene>